<feature type="domain" description="Peptidase C14 caspase" evidence="3">
    <location>
        <begin position="28"/>
        <end position="101"/>
    </location>
</feature>
<comment type="caution">
    <text evidence="5">The sequence shown here is derived from an EMBL/GenBank/DDBJ whole genome shotgun (WGS) entry which is preliminary data.</text>
</comment>
<dbReference type="InterPro" id="IPR036365">
    <property type="entry name" value="PGBD-like_sf"/>
</dbReference>
<dbReference type="GO" id="GO:0006508">
    <property type="term" value="P:proteolysis"/>
    <property type="evidence" value="ECO:0007669"/>
    <property type="project" value="InterPro"/>
</dbReference>
<reference evidence="5 6" key="1">
    <citation type="submission" date="2019-12" db="EMBL/GenBank/DDBJ databases">
        <title>Maritimibacter sp. nov. sp. isolated from sea sand.</title>
        <authorList>
            <person name="Kim J."/>
            <person name="Jeong S.E."/>
            <person name="Jung H.S."/>
            <person name="Jeon C.O."/>
        </authorList>
    </citation>
    <scope>NUCLEOTIDE SEQUENCE [LARGE SCALE GENOMIC DNA]</scope>
    <source>
        <strain evidence="5 6">DP07</strain>
    </source>
</reference>
<protein>
    <recommendedName>
        <fullName evidence="7">Caspase family p20 domain-containing protein</fullName>
    </recommendedName>
</protein>
<gene>
    <name evidence="5" type="ORF">GQE99_02535</name>
</gene>
<dbReference type="InterPro" id="IPR002477">
    <property type="entry name" value="Peptidoglycan-bd-like"/>
</dbReference>
<feature type="domain" description="Peptidoglycan binding-like" evidence="4">
    <location>
        <begin position="295"/>
        <end position="350"/>
    </location>
</feature>
<feature type="chain" id="PRO_5032791796" description="Caspase family p20 domain-containing protein" evidence="2">
    <location>
        <begin position="25"/>
        <end position="549"/>
    </location>
</feature>
<evidence type="ECO:0000256" key="2">
    <source>
        <dbReference type="SAM" id="SignalP"/>
    </source>
</evidence>
<organism evidence="5 6">
    <name type="scientific">Maritimibacter harenae</name>
    <dbReference type="NCBI Taxonomy" id="2606218"/>
    <lineage>
        <taxon>Bacteria</taxon>
        <taxon>Pseudomonadati</taxon>
        <taxon>Pseudomonadota</taxon>
        <taxon>Alphaproteobacteria</taxon>
        <taxon>Rhodobacterales</taxon>
        <taxon>Roseobacteraceae</taxon>
        <taxon>Maritimibacter</taxon>
    </lineage>
</organism>
<dbReference type="RefSeq" id="WP_161350017.1">
    <property type="nucleotide sequence ID" value="NZ_WTUX01000006.1"/>
</dbReference>
<accession>A0A845LYL4</accession>
<dbReference type="AlphaFoldDB" id="A0A845LYL4"/>
<dbReference type="SUPFAM" id="SSF47090">
    <property type="entry name" value="PGBD-like"/>
    <property type="match status" value="2"/>
</dbReference>
<dbReference type="Pfam" id="PF00656">
    <property type="entry name" value="Peptidase_C14"/>
    <property type="match status" value="1"/>
</dbReference>
<proteinExistence type="predicted"/>
<evidence type="ECO:0008006" key="7">
    <source>
        <dbReference type="Google" id="ProtNLM"/>
    </source>
</evidence>
<dbReference type="Gene3D" id="1.10.101.10">
    <property type="entry name" value="PGBD-like superfamily/PGBD"/>
    <property type="match status" value="2"/>
</dbReference>
<evidence type="ECO:0000259" key="4">
    <source>
        <dbReference type="Pfam" id="PF01471"/>
    </source>
</evidence>
<feature type="coiled-coil region" evidence="1">
    <location>
        <begin position="351"/>
        <end position="378"/>
    </location>
</feature>
<dbReference type="Proteomes" id="UP000467322">
    <property type="component" value="Unassembled WGS sequence"/>
</dbReference>
<dbReference type="SUPFAM" id="SSF52129">
    <property type="entry name" value="Caspase-like"/>
    <property type="match status" value="1"/>
</dbReference>
<dbReference type="InterPro" id="IPR011600">
    <property type="entry name" value="Pept_C14_caspase"/>
</dbReference>
<dbReference type="Gene3D" id="3.40.50.1460">
    <property type="match status" value="1"/>
</dbReference>
<evidence type="ECO:0000313" key="5">
    <source>
        <dbReference type="EMBL" id="MZR11892.1"/>
    </source>
</evidence>
<keyword evidence="2" id="KW-0732">Signal</keyword>
<feature type="domain" description="Peptidoglycan binding-like" evidence="4">
    <location>
        <begin position="495"/>
        <end position="545"/>
    </location>
</feature>
<dbReference type="InterPro" id="IPR029030">
    <property type="entry name" value="Caspase-like_dom_sf"/>
</dbReference>
<dbReference type="Pfam" id="PF01471">
    <property type="entry name" value="PG_binding_1"/>
    <property type="match status" value="2"/>
</dbReference>
<sequence>MRFTAYAALAASSALLTTLPHAVAAQDAALIIVQSEYENLPDVPGAAQAVTLAQRLEDSGFSVTSSLDQNARDVREAVEEFGDDAEDADRVLVYLAGHMVGGPRDSYLLTHEADDPNAVSVAGEGLAIGPILDLLARYQGQAVLMNAPSDDDVAGTGLSASFELTAPQGVTILTGPVDRLIRVANEVVLVPGLPLGRGLDGAPRGVSATGFVSDVVPFLPAEGDAPLVIEQGQPSADEAFWIVAQTMETGEGYDLYLEYFPDGEHADDARAVLNRIEDDAVNQVEAAEAALGLNRAARRQVQRNLALLGHDPRGIDGIFGPATRSAIRSYQSANGYEVTGYLSREMLAEMTRAADARAAELEAEAERRQAEQERQDRRYWNELGQGRDEAALRAYLDRYPDGLFSDVATARLEEIEARKRRQAQAAERDLWDDVRAEDRAESYRVYLDRYPDGLFAEEARARLAEMRDAEDRENRNAVARDEEGRVAGNPVTRLLVETRLATLGFDPGSVDGNFTRETRRAIRRFQNSRDIPVTGFVTQQTMVRLLAAF</sequence>
<name>A0A845LYL4_9RHOB</name>
<keyword evidence="6" id="KW-1185">Reference proteome</keyword>
<dbReference type="GO" id="GO:0004197">
    <property type="term" value="F:cysteine-type endopeptidase activity"/>
    <property type="evidence" value="ECO:0007669"/>
    <property type="project" value="InterPro"/>
</dbReference>
<feature type="signal peptide" evidence="2">
    <location>
        <begin position="1"/>
        <end position="24"/>
    </location>
</feature>
<dbReference type="InterPro" id="IPR036366">
    <property type="entry name" value="PGBDSf"/>
</dbReference>
<evidence type="ECO:0000259" key="3">
    <source>
        <dbReference type="Pfam" id="PF00656"/>
    </source>
</evidence>
<dbReference type="EMBL" id="WTUX01000006">
    <property type="protein sequence ID" value="MZR11892.1"/>
    <property type="molecule type" value="Genomic_DNA"/>
</dbReference>
<evidence type="ECO:0000313" key="6">
    <source>
        <dbReference type="Proteomes" id="UP000467322"/>
    </source>
</evidence>
<keyword evidence="1" id="KW-0175">Coiled coil</keyword>
<evidence type="ECO:0000256" key="1">
    <source>
        <dbReference type="SAM" id="Coils"/>
    </source>
</evidence>